<proteinExistence type="predicted"/>
<dbReference type="GO" id="GO:0003723">
    <property type="term" value="F:RNA binding"/>
    <property type="evidence" value="ECO:0007669"/>
    <property type="project" value="TreeGrafter"/>
</dbReference>
<evidence type="ECO:0000313" key="2">
    <source>
        <dbReference type="EMBL" id="GFH24973.1"/>
    </source>
</evidence>
<keyword evidence="3" id="KW-1185">Reference proteome</keyword>
<accession>A0A699ZQK3</accession>
<dbReference type="InterPro" id="IPR011666">
    <property type="entry name" value="DUF1604"/>
</dbReference>
<dbReference type="EMBL" id="BLLF01002682">
    <property type="protein sequence ID" value="GFH24973.1"/>
    <property type="molecule type" value="Genomic_DNA"/>
</dbReference>
<organism evidence="2 3">
    <name type="scientific">Haematococcus lacustris</name>
    <name type="common">Green alga</name>
    <name type="synonym">Haematococcus pluvialis</name>
    <dbReference type="NCBI Taxonomy" id="44745"/>
    <lineage>
        <taxon>Eukaryota</taxon>
        <taxon>Viridiplantae</taxon>
        <taxon>Chlorophyta</taxon>
        <taxon>core chlorophytes</taxon>
        <taxon>Chlorophyceae</taxon>
        <taxon>CS clade</taxon>
        <taxon>Chlamydomonadales</taxon>
        <taxon>Haematococcaceae</taxon>
        <taxon>Haematococcus</taxon>
    </lineage>
</organism>
<dbReference type="GO" id="GO:0006397">
    <property type="term" value="P:mRNA processing"/>
    <property type="evidence" value="ECO:0007669"/>
    <property type="project" value="InterPro"/>
</dbReference>
<dbReference type="GO" id="GO:0005634">
    <property type="term" value="C:nucleus"/>
    <property type="evidence" value="ECO:0007669"/>
    <property type="project" value="TreeGrafter"/>
</dbReference>
<reference evidence="2 3" key="1">
    <citation type="submission" date="2020-02" db="EMBL/GenBank/DDBJ databases">
        <title>Draft genome sequence of Haematococcus lacustris strain NIES-144.</title>
        <authorList>
            <person name="Morimoto D."/>
            <person name="Nakagawa S."/>
            <person name="Yoshida T."/>
            <person name="Sawayama S."/>
        </authorList>
    </citation>
    <scope>NUCLEOTIDE SEQUENCE [LARGE SCALE GENOMIC DNA]</scope>
    <source>
        <strain evidence="2 3">NIES-144</strain>
    </source>
</reference>
<sequence>MQRFHGAFTGGFSAGYFNTVGSKPEYDTFGASAAEAARSFAQQEAVARPSLIPGGVMEELVVPVTSSVGSARHG</sequence>
<name>A0A699ZQK3_HAELA</name>
<gene>
    <name evidence="2" type="ORF">HaLaN_22858</name>
</gene>
<dbReference type="PANTHER" id="PTHR13384">
    <property type="entry name" value="G PATCH DOMAIN-CONTAINING PROTEIN 1"/>
    <property type="match status" value="1"/>
</dbReference>
<comment type="caution">
    <text evidence="2">The sequence shown here is derived from an EMBL/GenBank/DDBJ whole genome shotgun (WGS) entry which is preliminary data.</text>
</comment>
<dbReference type="Pfam" id="PF07713">
    <property type="entry name" value="DUF1604"/>
    <property type="match status" value="1"/>
</dbReference>
<dbReference type="PANTHER" id="PTHR13384:SF19">
    <property type="entry name" value="G PATCH DOMAIN-CONTAINING PROTEIN 1"/>
    <property type="match status" value="1"/>
</dbReference>
<dbReference type="AlphaFoldDB" id="A0A699ZQK3"/>
<evidence type="ECO:0000259" key="1">
    <source>
        <dbReference type="Pfam" id="PF07713"/>
    </source>
</evidence>
<feature type="domain" description="G patch" evidence="1">
    <location>
        <begin position="2"/>
        <end position="38"/>
    </location>
</feature>
<dbReference type="Proteomes" id="UP000485058">
    <property type="component" value="Unassembled WGS sequence"/>
</dbReference>
<protein>
    <submittedName>
        <fullName evidence="2">SURP motif domain-containing protein</fullName>
    </submittedName>
</protein>
<evidence type="ECO:0000313" key="3">
    <source>
        <dbReference type="Proteomes" id="UP000485058"/>
    </source>
</evidence>